<accession>A0A811Z682</accession>
<organism evidence="1 2">
    <name type="scientific">Nyctereutes procyonoides</name>
    <name type="common">Raccoon dog</name>
    <name type="synonym">Canis procyonoides</name>
    <dbReference type="NCBI Taxonomy" id="34880"/>
    <lineage>
        <taxon>Eukaryota</taxon>
        <taxon>Metazoa</taxon>
        <taxon>Chordata</taxon>
        <taxon>Craniata</taxon>
        <taxon>Vertebrata</taxon>
        <taxon>Euteleostomi</taxon>
        <taxon>Mammalia</taxon>
        <taxon>Eutheria</taxon>
        <taxon>Laurasiatheria</taxon>
        <taxon>Carnivora</taxon>
        <taxon>Caniformia</taxon>
        <taxon>Canidae</taxon>
        <taxon>Nyctereutes</taxon>
    </lineage>
</organism>
<protein>
    <submittedName>
        <fullName evidence="1">(raccoon dog) hypothetical protein</fullName>
    </submittedName>
</protein>
<dbReference type="EMBL" id="CAJHUB010000757">
    <property type="protein sequence ID" value="CAD7684256.1"/>
    <property type="molecule type" value="Genomic_DNA"/>
</dbReference>
<comment type="caution">
    <text evidence="1">The sequence shown here is derived from an EMBL/GenBank/DDBJ whole genome shotgun (WGS) entry which is preliminary data.</text>
</comment>
<gene>
    <name evidence="1" type="ORF">NYPRO_LOCUS17049</name>
</gene>
<keyword evidence="2" id="KW-1185">Reference proteome</keyword>
<sequence length="74" mass="7664">MLRGARGGALGVPQGSAPVVTTTTINVHSKSSVPGPAFRSLFDTVSVDLPRDWKVAADVAGARAYVSATKRLNI</sequence>
<proteinExistence type="predicted"/>
<name>A0A811Z682_NYCPR</name>
<reference evidence="1" key="1">
    <citation type="submission" date="2020-12" db="EMBL/GenBank/DDBJ databases">
        <authorList>
            <consortium name="Molecular Ecology Group"/>
        </authorList>
    </citation>
    <scope>NUCLEOTIDE SEQUENCE</scope>
    <source>
        <strain evidence="1">TBG_1078</strain>
    </source>
</reference>
<dbReference type="AlphaFoldDB" id="A0A811Z682"/>
<dbReference type="Proteomes" id="UP000645828">
    <property type="component" value="Unassembled WGS sequence"/>
</dbReference>
<evidence type="ECO:0000313" key="2">
    <source>
        <dbReference type="Proteomes" id="UP000645828"/>
    </source>
</evidence>
<evidence type="ECO:0000313" key="1">
    <source>
        <dbReference type="EMBL" id="CAD7684256.1"/>
    </source>
</evidence>